<evidence type="ECO:0000259" key="5">
    <source>
        <dbReference type="PROSITE" id="PS50013"/>
    </source>
</evidence>
<evidence type="ECO:0000313" key="6">
    <source>
        <dbReference type="EMBL" id="KAK2159606.1"/>
    </source>
</evidence>
<dbReference type="Proteomes" id="UP001208570">
    <property type="component" value="Unassembled WGS sequence"/>
</dbReference>
<dbReference type="PANTHER" id="PTHR24183:SF1">
    <property type="entry name" value="FIBRONECTIN TYPE 3 AND ANKYRIN REPEAT DOMAINS PROTEIN 1"/>
    <property type="match status" value="1"/>
</dbReference>
<feature type="region of interest" description="Disordered" evidence="4">
    <location>
        <begin position="276"/>
        <end position="307"/>
    </location>
</feature>
<dbReference type="PROSITE" id="PS50013">
    <property type="entry name" value="CHROMO_2"/>
    <property type="match status" value="1"/>
</dbReference>
<name>A0AAD9JVI9_9ANNE</name>
<evidence type="ECO:0000256" key="1">
    <source>
        <dbReference type="ARBA" id="ARBA00004123"/>
    </source>
</evidence>
<dbReference type="SMART" id="SM00248">
    <property type="entry name" value="ANK"/>
    <property type="match status" value="1"/>
</dbReference>
<comment type="subcellular location">
    <subcellularLocation>
        <location evidence="1">Nucleus</location>
    </subcellularLocation>
</comment>
<feature type="compositionally biased region" description="Basic residues" evidence="4">
    <location>
        <begin position="232"/>
        <end position="249"/>
    </location>
</feature>
<dbReference type="Pfam" id="PF00385">
    <property type="entry name" value="Chromo"/>
    <property type="match status" value="1"/>
</dbReference>
<feature type="compositionally biased region" description="Basic residues" evidence="4">
    <location>
        <begin position="198"/>
        <end position="213"/>
    </location>
</feature>
<reference evidence="6" key="1">
    <citation type="journal article" date="2023" name="Mol. Biol. Evol.">
        <title>Third-Generation Sequencing Reveals the Adaptive Role of the Epigenome in Three Deep-Sea Polychaetes.</title>
        <authorList>
            <person name="Perez M."/>
            <person name="Aroh O."/>
            <person name="Sun Y."/>
            <person name="Lan Y."/>
            <person name="Juniper S.K."/>
            <person name="Young C.R."/>
            <person name="Angers B."/>
            <person name="Qian P.Y."/>
        </authorList>
    </citation>
    <scope>NUCLEOTIDE SEQUENCE</scope>
    <source>
        <strain evidence="6">P08H-3</strain>
    </source>
</reference>
<keyword evidence="3" id="KW-0040">ANK repeat</keyword>
<dbReference type="SUPFAM" id="SSF48403">
    <property type="entry name" value="Ankyrin repeat"/>
    <property type="match status" value="1"/>
</dbReference>
<dbReference type="InterPro" id="IPR023780">
    <property type="entry name" value="Chromo_domain"/>
</dbReference>
<feature type="compositionally biased region" description="Polar residues" evidence="4">
    <location>
        <begin position="282"/>
        <end position="307"/>
    </location>
</feature>
<dbReference type="Pfam" id="PF12796">
    <property type="entry name" value="Ank_2"/>
    <property type="match status" value="1"/>
</dbReference>
<comment type="caution">
    <text evidence="6">The sequence shown here is derived from an EMBL/GenBank/DDBJ whole genome shotgun (WGS) entry which is preliminary data.</text>
</comment>
<protein>
    <recommendedName>
        <fullName evidence="5">Chromo domain-containing protein</fullName>
    </recommendedName>
</protein>
<dbReference type="PROSITE" id="PS50088">
    <property type="entry name" value="ANK_REPEAT"/>
    <property type="match status" value="1"/>
</dbReference>
<feature type="repeat" description="ANK" evidence="3">
    <location>
        <begin position="758"/>
        <end position="790"/>
    </location>
</feature>
<keyword evidence="2" id="KW-0539">Nucleus</keyword>
<keyword evidence="7" id="KW-1185">Reference proteome</keyword>
<dbReference type="PROSITE" id="PS00598">
    <property type="entry name" value="CHROMO_1"/>
    <property type="match status" value="1"/>
</dbReference>
<accession>A0AAD9JVI9</accession>
<dbReference type="SMART" id="SM00298">
    <property type="entry name" value="CHROMO"/>
    <property type="match status" value="1"/>
</dbReference>
<dbReference type="InterPro" id="IPR023779">
    <property type="entry name" value="Chromodomain_CS"/>
</dbReference>
<gene>
    <name evidence="6" type="ORF">LSH36_150g05027</name>
</gene>
<dbReference type="SUPFAM" id="SSF54160">
    <property type="entry name" value="Chromo domain-like"/>
    <property type="match status" value="1"/>
</dbReference>
<evidence type="ECO:0000313" key="7">
    <source>
        <dbReference type="Proteomes" id="UP001208570"/>
    </source>
</evidence>
<evidence type="ECO:0000256" key="4">
    <source>
        <dbReference type="SAM" id="MobiDB-lite"/>
    </source>
</evidence>
<feature type="region of interest" description="Disordered" evidence="4">
    <location>
        <begin position="182"/>
        <end position="256"/>
    </location>
</feature>
<dbReference type="InterPro" id="IPR000953">
    <property type="entry name" value="Chromo/chromo_shadow_dom"/>
</dbReference>
<dbReference type="PROSITE" id="PS50297">
    <property type="entry name" value="ANK_REP_REGION"/>
    <property type="match status" value="1"/>
</dbReference>
<dbReference type="CDD" id="cd00024">
    <property type="entry name" value="CD_CSD"/>
    <property type="match status" value="1"/>
</dbReference>
<dbReference type="PANTHER" id="PTHR24183">
    <property type="entry name" value="FIBRONECTIN TYPE 3 AND ANKYRIN REPEAT DOMAINS PROTEIN 1"/>
    <property type="match status" value="1"/>
</dbReference>
<dbReference type="EMBL" id="JAODUP010000150">
    <property type="protein sequence ID" value="KAK2159606.1"/>
    <property type="molecule type" value="Genomic_DNA"/>
</dbReference>
<proteinExistence type="predicted"/>
<evidence type="ECO:0000256" key="2">
    <source>
        <dbReference type="ARBA" id="ARBA00023242"/>
    </source>
</evidence>
<dbReference type="InterPro" id="IPR002110">
    <property type="entry name" value="Ankyrin_rpt"/>
</dbReference>
<dbReference type="GO" id="GO:0042981">
    <property type="term" value="P:regulation of apoptotic process"/>
    <property type="evidence" value="ECO:0007669"/>
    <property type="project" value="TreeGrafter"/>
</dbReference>
<feature type="domain" description="Chromo" evidence="5">
    <location>
        <begin position="41"/>
        <end position="101"/>
    </location>
</feature>
<dbReference type="Gene3D" id="1.25.40.20">
    <property type="entry name" value="Ankyrin repeat-containing domain"/>
    <property type="match status" value="1"/>
</dbReference>
<dbReference type="AlphaFoldDB" id="A0AAD9JVI9"/>
<dbReference type="GO" id="GO:0005634">
    <property type="term" value="C:nucleus"/>
    <property type="evidence" value="ECO:0007669"/>
    <property type="project" value="UniProtKB-SubCell"/>
</dbReference>
<dbReference type="Gene3D" id="2.40.50.40">
    <property type="match status" value="1"/>
</dbReference>
<evidence type="ECO:0000256" key="3">
    <source>
        <dbReference type="PROSITE-ProRule" id="PRU00023"/>
    </source>
</evidence>
<sequence length="963" mass="107164">MTFYYIWFNMADDERSVALEEPDNCSEMAMNSPLYEAENEFEVEKIIAMVKSKGKKTVYRVRWLGYGPDHDTWEPYENLESCRDMIDQFIEDEHKKKKAKYKKKSSVSCGPSAIPQHIEKKAPTWKYVAQGEEEYDTLKDKFWRDLEQGKVDVFKAGDMYSKVKASGRASRPKSFADMFKSKLPIADDVSQPSPSGRGRGRGRGGSRGRRKRQKSSDAPYGEQSPMVGSGNKRIRQGNRSKRGRGRGIRGRASVVANNSVPRQSLVYDQLHDSLLSREHSDSVSVTSCDTLSSTDTRNMPLSEDSSQTYQVDVNEDIVGVLPVSSPDDRAYFKQVSLDKVQRTEGDSSVKVFSVDTMSSAVTINGDLSRKNVSDRVEYVGIVSRDGPTIQRSCDESYYLSTQHWVNDDYNTVDRMDGITDPSSVASSTATCASSANESGIVADSCPERHLSETGSHISDVLTPKDCNMLNDSLETGNLDHSAFVKCKTSGIEESALQGKERDDVRDVKPAVDSCHMDFVPSDSSQTDNKSAVVFNSQNTLPHHDVSQTLCTMTRMRETSGHREMGKSNVDHDVRHLSYMSQSSSSSSSSSSSLSSMNHLLSDGNQITISVPAAADMGTEHMPLNQIQPSIGSLITDDKSLLNNNKGMSAGQYIVCSQIVPRMPLAEVLELSNAELRHIVQSNNYEHLVKALKANKTYDLEQQDNMGITLVMIAAEHGCLNVVLFPCQIVLCPDLIMGLRCTVALLLMLGAHMNKHNHTGETALIKAVRCGHRHIVKQLLDHGANFTSPYNMDSPLKYARHQREIFDLFNTHISRVTAEFEHQVQITLNNTAQIICALFPMQCFALREAERLKVIFKHELQPTKPGVGMLLFIAHARITSQEVRCRFYGPCAVLCTVLNGVRLDPLTEGGNFVMSFCPLHNGKNELELLTAKAPTSEMFARIFCEDQKKCYVVLHPQTNGLCVD</sequence>
<dbReference type="InterPro" id="IPR016197">
    <property type="entry name" value="Chromo-like_dom_sf"/>
</dbReference>
<dbReference type="InterPro" id="IPR036770">
    <property type="entry name" value="Ankyrin_rpt-contain_sf"/>
</dbReference>
<organism evidence="6 7">
    <name type="scientific">Paralvinella palmiformis</name>
    <dbReference type="NCBI Taxonomy" id="53620"/>
    <lineage>
        <taxon>Eukaryota</taxon>
        <taxon>Metazoa</taxon>
        <taxon>Spiralia</taxon>
        <taxon>Lophotrochozoa</taxon>
        <taxon>Annelida</taxon>
        <taxon>Polychaeta</taxon>
        <taxon>Sedentaria</taxon>
        <taxon>Canalipalpata</taxon>
        <taxon>Terebellida</taxon>
        <taxon>Terebelliformia</taxon>
        <taxon>Alvinellidae</taxon>
        <taxon>Paralvinella</taxon>
    </lineage>
</organism>